<evidence type="ECO:0000256" key="7">
    <source>
        <dbReference type="ARBA" id="ARBA00049244"/>
    </source>
</evidence>
<dbReference type="Pfam" id="PF21694">
    <property type="entry name" value="DNA_pol3_delta_C"/>
    <property type="match status" value="1"/>
</dbReference>
<feature type="domain" description="DNA polymerase III delta subunit-like C-terminal" evidence="9">
    <location>
        <begin position="281"/>
        <end position="391"/>
    </location>
</feature>
<dbReference type="EMBL" id="RCIW01000001">
    <property type="protein sequence ID" value="RLP13132.1"/>
    <property type="molecule type" value="Genomic_DNA"/>
</dbReference>
<evidence type="ECO:0000256" key="2">
    <source>
        <dbReference type="ARBA" id="ARBA00022679"/>
    </source>
</evidence>
<keyword evidence="4" id="KW-0235">DNA replication</keyword>
<dbReference type="GO" id="GO:0009360">
    <property type="term" value="C:DNA polymerase III complex"/>
    <property type="evidence" value="ECO:0007669"/>
    <property type="project" value="TreeGrafter"/>
</dbReference>
<dbReference type="GO" id="GO:0003887">
    <property type="term" value="F:DNA-directed DNA polymerase activity"/>
    <property type="evidence" value="ECO:0007669"/>
    <property type="project" value="UniProtKB-KW"/>
</dbReference>
<dbReference type="InterPro" id="IPR048466">
    <property type="entry name" value="DNA_pol3_delta-like_C"/>
</dbReference>
<accession>A0A8B3FV54</accession>
<evidence type="ECO:0000256" key="8">
    <source>
        <dbReference type="SAM" id="MobiDB-lite"/>
    </source>
</evidence>
<dbReference type="NCBIfam" id="TIGR01128">
    <property type="entry name" value="holA"/>
    <property type="match status" value="1"/>
</dbReference>
<dbReference type="Gene3D" id="1.10.8.60">
    <property type="match status" value="1"/>
</dbReference>
<gene>
    <name evidence="10" type="primary">holA</name>
    <name evidence="10" type="ORF">D7U36_01115</name>
</gene>
<reference evidence="10 11" key="1">
    <citation type="submission" date="2018-10" db="EMBL/GenBank/DDBJ databases">
        <title>Propionibacterium australiense Genome Sequencing and Assembly.</title>
        <authorList>
            <person name="Bernier A.-M."/>
            <person name="Bernard K."/>
        </authorList>
    </citation>
    <scope>NUCLEOTIDE SEQUENCE [LARGE SCALE GENOMIC DNA]</scope>
    <source>
        <strain evidence="10 11">NML98A078</strain>
    </source>
</reference>
<comment type="similarity">
    <text evidence="6">Belongs to the DNA polymerase HolA subunit family.</text>
</comment>
<name>A0A8B3FV54_9ACTN</name>
<dbReference type="Proteomes" id="UP000279336">
    <property type="component" value="Unassembled WGS sequence"/>
</dbReference>
<evidence type="ECO:0000313" key="10">
    <source>
        <dbReference type="EMBL" id="RLP13132.1"/>
    </source>
</evidence>
<feature type="region of interest" description="Disordered" evidence="8">
    <location>
        <begin position="1"/>
        <end position="77"/>
    </location>
</feature>
<protein>
    <recommendedName>
        <fullName evidence="1">DNA-directed DNA polymerase</fullName>
        <ecNumber evidence="1">2.7.7.7</ecNumber>
    </recommendedName>
</protein>
<organism evidence="10 11">
    <name type="scientific">Propionibacterium australiense</name>
    <dbReference type="NCBI Taxonomy" id="119981"/>
    <lineage>
        <taxon>Bacteria</taxon>
        <taxon>Bacillati</taxon>
        <taxon>Actinomycetota</taxon>
        <taxon>Actinomycetes</taxon>
        <taxon>Propionibacteriales</taxon>
        <taxon>Propionibacteriaceae</taxon>
        <taxon>Propionibacterium</taxon>
    </lineage>
</organism>
<dbReference type="AlphaFoldDB" id="A0A8B3FV54"/>
<dbReference type="InterPro" id="IPR027417">
    <property type="entry name" value="P-loop_NTPase"/>
</dbReference>
<evidence type="ECO:0000256" key="3">
    <source>
        <dbReference type="ARBA" id="ARBA00022695"/>
    </source>
</evidence>
<dbReference type="SUPFAM" id="SSF52540">
    <property type="entry name" value="P-loop containing nucleoside triphosphate hydrolases"/>
    <property type="match status" value="1"/>
</dbReference>
<evidence type="ECO:0000256" key="5">
    <source>
        <dbReference type="ARBA" id="ARBA00022932"/>
    </source>
</evidence>
<keyword evidence="3 10" id="KW-0548">Nucleotidyltransferase</keyword>
<dbReference type="InterPro" id="IPR005790">
    <property type="entry name" value="DNA_polIII_delta"/>
</dbReference>
<dbReference type="Gene3D" id="1.20.272.10">
    <property type="match status" value="1"/>
</dbReference>
<dbReference type="GO" id="GO:0006261">
    <property type="term" value="P:DNA-templated DNA replication"/>
    <property type="evidence" value="ECO:0007669"/>
    <property type="project" value="TreeGrafter"/>
</dbReference>
<evidence type="ECO:0000256" key="4">
    <source>
        <dbReference type="ARBA" id="ARBA00022705"/>
    </source>
</evidence>
<feature type="compositionally biased region" description="Basic and acidic residues" evidence="8">
    <location>
        <begin position="18"/>
        <end position="29"/>
    </location>
</feature>
<proteinExistence type="inferred from homology"/>
<keyword evidence="5" id="KW-0239">DNA-directed DNA polymerase</keyword>
<evidence type="ECO:0000256" key="6">
    <source>
        <dbReference type="ARBA" id="ARBA00034754"/>
    </source>
</evidence>
<dbReference type="PANTHER" id="PTHR34388">
    <property type="entry name" value="DNA POLYMERASE III SUBUNIT DELTA"/>
    <property type="match status" value="1"/>
</dbReference>
<dbReference type="PANTHER" id="PTHR34388:SF1">
    <property type="entry name" value="DNA POLYMERASE III SUBUNIT DELTA"/>
    <property type="match status" value="1"/>
</dbReference>
<evidence type="ECO:0000313" key="11">
    <source>
        <dbReference type="Proteomes" id="UP000279336"/>
    </source>
</evidence>
<dbReference type="OrthoDB" id="8478864at2"/>
<dbReference type="Gene3D" id="3.40.50.300">
    <property type="entry name" value="P-loop containing nucleotide triphosphate hydrolases"/>
    <property type="match status" value="1"/>
</dbReference>
<sequence>MTAGPHQRGGDQLLRTPRRQDPDRAEPARHAGGAHRPQRCDRRGSRHRWGAEGGEQTVRRARRGEKTGARWHDGRVSPESVFGTTTLIHGPESLLAERATARLLNQARAEQPGAQVNELDASSTTAADFLEATGGSLFATHCAVVLHDVGSADDALAARLLDFATAPTDSVCLIVEHAGGTKGRGLLTRLRKAGVSQIAAEPLKAWELTDFVTREARDQGMSIDGRAAQGLVEAVGKDLRALAGAVNQLSSDWQGERLTAEVVNRYFAGRVDITGYTVSTDALSGQPGQALEKLRWALSCGVHPAAITAAFAADLRALGLYLGAQGERMRDTEMARVCGVGPWKVKTLRAQARGWQPEGVARSLVAVATADAAVKGAATDPHFALEQMLLAIDHARSAGRGARRP</sequence>
<evidence type="ECO:0000259" key="9">
    <source>
        <dbReference type="Pfam" id="PF21694"/>
    </source>
</evidence>
<dbReference type="InterPro" id="IPR008921">
    <property type="entry name" value="DNA_pol3_clamp-load_cplx_C"/>
</dbReference>
<feature type="compositionally biased region" description="Basic and acidic residues" evidence="8">
    <location>
        <begin position="64"/>
        <end position="76"/>
    </location>
</feature>
<dbReference type="GO" id="GO:0003677">
    <property type="term" value="F:DNA binding"/>
    <property type="evidence" value="ECO:0007669"/>
    <property type="project" value="InterPro"/>
</dbReference>
<evidence type="ECO:0000256" key="1">
    <source>
        <dbReference type="ARBA" id="ARBA00012417"/>
    </source>
</evidence>
<comment type="catalytic activity">
    <reaction evidence="7">
        <text>DNA(n) + a 2'-deoxyribonucleoside 5'-triphosphate = DNA(n+1) + diphosphate</text>
        <dbReference type="Rhea" id="RHEA:22508"/>
        <dbReference type="Rhea" id="RHEA-COMP:17339"/>
        <dbReference type="Rhea" id="RHEA-COMP:17340"/>
        <dbReference type="ChEBI" id="CHEBI:33019"/>
        <dbReference type="ChEBI" id="CHEBI:61560"/>
        <dbReference type="ChEBI" id="CHEBI:173112"/>
        <dbReference type="EC" id="2.7.7.7"/>
    </reaction>
</comment>
<comment type="caution">
    <text evidence="10">The sequence shown here is derived from an EMBL/GenBank/DDBJ whole genome shotgun (WGS) entry which is preliminary data.</text>
</comment>
<dbReference type="EC" id="2.7.7.7" evidence="1"/>
<keyword evidence="2 10" id="KW-0808">Transferase</keyword>
<dbReference type="SUPFAM" id="SSF48019">
    <property type="entry name" value="post-AAA+ oligomerization domain-like"/>
    <property type="match status" value="1"/>
</dbReference>